<organism evidence="1 2">
    <name type="scientific">Madurella mycetomatis</name>
    <dbReference type="NCBI Taxonomy" id="100816"/>
    <lineage>
        <taxon>Eukaryota</taxon>
        <taxon>Fungi</taxon>
        <taxon>Dikarya</taxon>
        <taxon>Ascomycota</taxon>
        <taxon>Pezizomycotina</taxon>
        <taxon>Sordariomycetes</taxon>
        <taxon>Sordariomycetidae</taxon>
        <taxon>Sordariales</taxon>
        <taxon>Sordariales incertae sedis</taxon>
        <taxon>Madurella</taxon>
    </lineage>
</organism>
<sequence length="189" mass="20640">MYPFLSYAPWAWYYHSFHEKPQPPQDIMTRTQKAFDPSIASWRVWTPADPKGKNTLLEGESGRLETADGKANDGETNAELWPEVVLNPIYYVSLLGLTDVVKSLEGRGLDCSCKGGRFGFPLQAAVAMNRVETAKHLVSLGIDVLQTGGVYGAAIVAAAAASSNELVRVLLDAGVDLKPRMRLDGFALR</sequence>
<dbReference type="STRING" id="100816.A0A175WHL1"/>
<evidence type="ECO:0000313" key="1">
    <source>
        <dbReference type="EMBL" id="KXX83298.1"/>
    </source>
</evidence>
<dbReference type="SUPFAM" id="SSF48403">
    <property type="entry name" value="Ankyrin repeat"/>
    <property type="match status" value="1"/>
</dbReference>
<comment type="caution">
    <text evidence="1">The sequence shown here is derived from an EMBL/GenBank/DDBJ whole genome shotgun (WGS) entry which is preliminary data.</text>
</comment>
<gene>
    <name evidence="1" type="ORF">MMYC01_200292</name>
</gene>
<reference evidence="1 2" key="1">
    <citation type="journal article" date="2016" name="Genome Announc.">
        <title>Genome Sequence of Madurella mycetomatis mm55, Isolated from a Human Mycetoma Case in Sudan.</title>
        <authorList>
            <person name="Smit S."/>
            <person name="Derks M.F."/>
            <person name="Bervoets S."/>
            <person name="Fahal A."/>
            <person name="van Leeuwen W."/>
            <person name="van Belkum A."/>
            <person name="van de Sande W.W."/>
        </authorList>
    </citation>
    <scope>NUCLEOTIDE SEQUENCE [LARGE SCALE GENOMIC DNA]</scope>
    <source>
        <strain evidence="2">mm55</strain>
    </source>
</reference>
<dbReference type="Gene3D" id="1.25.40.20">
    <property type="entry name" value="Ankyrin repeat-containing domain"/>
    <property type="match status" value="1"/>
</dbReference>
<dbReference type="EMBL" id="LCTW02000002">
    <property type="protein sequence ID" value="KXX83298.1"/>
    <property type="molecule type" value="Genomic_DNA"/>
</dbReference>
<keyword evidence="2" id="KW-1185">Reference proteome</keyword>
<evidence type="ECO:0000313" key="2">
    <source>
        <dbReference type="Proteomes" id="UP000078237"/>
    </source>
</evidence>
<dbReference type="AlphaFoldDB" id="A0A175WHL1"/>
<accession>A0A175WHL1</accession>
<proteinExistence type="predicted"/>
<protein>
    <submittedName>
        <fullName evidence="1">Serine/threonine-protein phosphatase 6 regulatory ankyrin repeat subunit C</fullName>
    </submittedName>
</protein>
<dbReference type="VEuPathDB" id="FungiDB:MMYC01_200292"/>
<dbReference type="OrthoDB" id="539213at2759"/>
<dbReference type="Proteomes" id="UP000078237">
    <property type="component" value="Unassembled WGS sequence"/>
</dbReference>
<name>A0A175WHL1_9PEZI</name>
<dbReference type="InterPro" id="IPR036770">
    <property type="entry name" value="Ankyrin_rpt-contain_sf"/>
</dbReference>